<reference evidence="2" key="2">
    <citation type="submission" date="2011-06" db="EMBL/GenBank/DDBJ databases">
        <title>The complete genome sequence of Alicyclobacillus acidocaldarius sp. Tc-4-1.</title>
        <authorList>
            <person name="Chen Y."/>
            <person name="He Y."/>
            <person name="Dong Z."/>
            <person name="Hu S."/>
        </authorList>
    </citation>
    <scope>NUCLEOTIDE SEQUENCE [LARGE SCALE GENOMIC DNA]</scope>
    <source>
        <strain evidence="2">Tc-4-1</strain>
    </source>
</reference>
<dbReference type="AlphaFoldDB" id="F8IH15"/>
<dbReference type="Proteomes" id="UP000000292">
    <property type="component" value="Chromosome"/>
</dbReference>
<dbReference type="PATRIC" id="fig|1048834.4.peg.2333"/>
<dbReference type="KEGG" id="aad:TC41_2470"/>
<proteinExistence type="predicted"/>
<reference evidence="1 2" key="1">
    <citation type="journal article" date="2011" name="J. Bacteriol.">
        <title>Complete Genome Sequence of Alicyclobacillus acidocaldarius Strain Tc-4-1.</title>
        <authorList>
            <person name="Chen Y."/>
            <person name="He Y."/>
            <person name="Zhang B."/>
            <person name="Yang J."/>
            <person name="Li W."/>
            <person name="Dong Z."/>
            <person name="Hu S."/>
        </authorList>
    </citation>
    <scope>NUCLEOTIDE SEQUENCE [LARGE SCALE GENOMIC DNA]</scope>
    <source>
        <strain evidence="1 2">Tc-4-1</strain>
    </source>
</reference>
<organism evidence="1 2">
    <name type="scientific">Alicyclobacillus acidocaldarius (strain Tc-4-1)</name>
    <name type="common">Bacillus acidocaldarius</name>
    <dbReference type="NCBI Taxonomy" id="1048834"/>
    <lineage>
        <taxon>Bacteria</taxon>
        <taxon>Bacillati</taxon>
        <taxon>Bacillota</taxon>
        <taxon>Bacilli</taxon>
        <taxon>Bacillales</taxon>
        <taxon>Alicyclobacillaceae</taxon>
        <taxon>Alicyclobacillus</taxon>
    </lineage>
</organism>
<gene>
    <name evidence="1" type="ordered locus">TC41_2470</name>
</gene>
<sequence length="50" mass="5822">MGYELALRTHCREHEAKRTYVRGTNRDDFGNLARVFGYCPLLTTNQLFDA</sequence>
<protein>
    <submittedName>
        <fullName evidence="1">Uncharacterized protein</fullName>
    </submittedName>
</protein>
<name>F8IH15_ALIAT</name>
<evidence type="ECO:0000313" key="1">
    <source>
        <dbReference type="EMBL" id="AEJ44369.1"/>
    </source>
</evidence>
<dbReference type="HOGENOM" id="CLU_3113802_0_0_9"/>
<dbReference type="EMBL" id="CP002902">
    <property type="protein sequence ID" value="AEJ44369.1"/>
    <property type="molecule type" value="Genomic_DNA"/>
</dbReference>
<accession>F8IH15</accession>
<evidence type="ECO:0000313" key="2">
    <source>
        <dbReference type="Proteomes" id="UP000000292"/>
    </source>
</evidence>